<reference evidence="3 4" key="1">
    <citation type="submission" date="2018-03" db="EMBL/GenBank/DDBJ databases">
        <authorList>
            <person name="Keele B.F."/>
        </authorList>
    </citation>
    <scope>NUCLEOTIDE SEQUENCE [LARGE SCALE GENOMIC DNA]</scope>
    <source>
        <strain evidence="3 4">YL28-9</strain>
    </source>
</reference>
<organism evidence="3 4">
    <name type="scientific">Pedobacter yulinensis</name>
    <dbReference type="NCBI Taxonomy" id="2126353"/>
    <lineage>
        <taxon>Bacteria</taxon>
        <taxon>Pseudomonadati</taxon>
        <taxon>Bacteroidota</taxon>
        <taxon>Sphingobacteriia</taxon>
        <taxon>Sphingobacteriales</taxon>
        <taxon>Sphingobacteriaceae</taxon>
        <taxon>Pedobacter</taxon>
    </lineage>
</organism>
<dbReference type="Gene3D" id="3.40.50.720">
    <property type="entry name" value="NAD(P)-binding Rossmann-like Domain"/>
    <property type="match status" value="1"/>
</dbReference>
<dbReference type="InterPro" id="IPR036291">
    <property type="entry name" value="NAD(P)-bd_dom_sf"/>
</dbReference>
<accession>A0A2T3HKC8</accession>
<gene>
    <name evidence="3" type="ORF">C7T94_09620</name>
</gene>
<proteinExistence type="predicted"/>
<dbReference type="PANTHER" id="PTHR43818:SF5">
    <property type="entry name" value="OXIDOREDUCTASE FAMILY PROTEIN"/>
    <property type="match status" value="1"/>
</dbReference>
<name>A0A2T3HKC8_9SPHI</name>
<dbReference type="SUPFAM" id="SSF55347">
    <property type="entry name" value="Glyceraldehyde-3-phosphate dehydrogenase-like, C-terminal domain"/>
    <property type="match status" value="1"/>
</dbReference>
<evidence type="ECO:0000313" key="3">
    <source>
        <dbReference type="EMBL" id="PST82884.1"/>
    </source>
</evidence>
<evidence type="ECO:0000256" key="1">
    <source>
        <dbReference type="SAM" id="Phobius"/>
    </source>
</evidence>
<feature type="domain" description="Gfo/Idh/MocA-like oxidoreductase N-terminal" evidence="2">
    <location>
        <begin position="55"/>
        <end position="174"/>
    </location>
</feature>
<dbReference type="AlphaFoldDB" id="A0A2T3HKC8"/>
<protein>
    <submittedName>
        <fullName evidence="3">Oxidoreductase</fullName>
    </submittedName>
</protein>
<dbReference type="InterPro" id="IPR050463">
    <property type="entry name" value="Gfo/Idh/MocA_oxidrdct_glycsds"/>
</dbReference>
<comment type="caution">
    <text evidence="3">The sequence shown here is derived from an EMBL/GenBank/DDBJ whole genome shotgun (WGS) entry which is preliminary data.</text>
</comment>
<dbReference type="RefSeq" id="WP_107215142.1">
    <property type="nucleotide sequence ID" value="NZ_KZ686269.1"/>
</dbReference>
<keyword evidence="1" id="KW-0472">Membrane</keyword>
<keyword evidence="1" id="KW-1133">Transmembrane helix</keyword>
<keyword evidence="4" id="KW-1185">Reference proteome</keyword>
<evidence type="ECO:0000259" key="2">
    <source>
        <dbReference type="Pfam" id="PF01408"/>
    </source>
</evidence>
<evidence type="ECO:0000313" key="4">
    <source>
        <dbReference type="Proteomes" id="UP000240912"/>
    </source>
</evidence>
<dbReference type="PANTHER" id="PTHR43818">
    <property type="entry name" value="BCDNA.GH03377"/>
    <property type="match status" value="1"/>
</dbReference>
<dbReference type="GO" id="GO:0000166">
    <property type="term" value="F:nucleotide binding"/>
    <property type="evidence" value="ECO:0007669"/>
    <property type="project" value="InterPro"/>
</dbReference>
<dbReference type="Proteomes" id="UP000240912">
    <property type="component" value="Unassembled WGS sequence"/>
</dbReference>
<dbReference type="OrthoDB" id="9771072at2"/>
<feature type="transmembrane region" description="Helical" evidence="1">
    <location>
        <begin position="12"/>
        <end position="30"/>
    </location>
</feature>
<dbReference type="Gene3D" id="3.30.360.10">
    <property type="entry name" value="Dihydrodipicolinate Reductase, domain 2"/>
    <property type="match status" value="1"/>
</dbReference>
<dbReference type="Pfam" id="PF01408">
    <property type="entry name" value="GFO_IDH_MocA"/>
    <property type="match status" value="1"/>
</dbReference>
<keyword evidence="1" id="KW-0812">Transmembrane</keyword>
<sequence length="463" mass="51774">MKNTNDEPRRKFITRFAAGVVGASLFPNIITAADRKKNYTAMLREKERYAANDQIQIALIGAGGMGTADASTAVTVPGVKLVAACDLYDGRLRSAKRHWGNDIFTTRDYREILERSDIDAVIIGTPDFWHKQISVEAMNKGKSVYCEKPMVHDIAEGPAVVEAQRKNRKTVYQVGSQGVSSLGNEKAKALLKDGAIGKLNYAEGFWARMSPTGAWQYPIPADASPETVGWDTYLQNTTKRKFDPLRFFRWRNYRDYGTGVSGDLFVHLFSSLHFITNSMGPEQIQATGGLRYWKDGREVPDIMLGMFDYPENDLHPAFNLSLRVNFVDGTGGTNYLRMVGSEGSMTVEWDKVTLYRNRNIVDENDPLAAANKQASNSGGSTYTYSRKQMLAPDQTVYKAEEGYKGAHFDHFYNLFNAMRTGGKVAEDALFGYRAAAPALLCNDSYFNKKVIKWNPKDLKVVKS</sequence>
<dbReference type="EMBL" id="PYLS01000005">
    <property type="protein sequence ID" value="PST82884.1"/>
    <property type="molecule type" value="Genomic_DNA"/>
</dbReference>
<dbReference type="SUPFAM" id="SSF51735">
    <property type="entry name" value="NAD(P)-binding Rossmann-fold domains"/>
    <property type="match status" value="1"/>
</dbReference>
<dbReference type="InterPro" id="IPR000683">
    <property type="entry name" value="Gfo/Idh/MocA-like_OxRdtase_N"/>
</dbReference>